<keyword evidence="2" id="KW-0479">Metal-binding</keyword>
<accession>A0A381V8M8</accession>
<dbReference type="SUPFAM" id="SSF51726">
    <property type="entry name" value="UROD/MetE-like"/>
    <property type="match status" value="1"/>
</dbReference>
<evidence type="ECO:0000313" key="5">
    <source>
        <dbReference type="EMBL" id="SVA36739.1"/>
    </source>
</evidence>
<feature type="non-terminal residue" evidence="5">
    <location>
        <position position="1"/>
    </location>
</feature>
<dbReference type="Gene3D" id="3.20.20.210">
    <property type="match status" value="1"/>
</dbReference>
<name>A0A381V8M8_9ZZZZ</name>
<dbReference type="InterPro" id="IPR038071">
    <property type="entry name" value="UROD/MetE-like_sf"/>
</dbReference>
<dbReference type="GO" id="GO:0008270">
    <property type="term" value="F:zinc ion binding"/>
    <property type="evidence" value="ECO:0007669"/>
    <property type="project" value="InterPro"/>
</dbReference>
<dbReference type="AlphaFoldDB" id="A0A381V8M8"/>
<comment type="cofactor">
    <cofactor evidence="1">
        <name>Zn(2+)</name>
        <dbReference type="ChEBI" id="CHEBI:29105"/>
    </cofactor>
</comment>
<feature type="non-terminal residue" evidence="5">
    <location>
        <position position="347"/>
    </location>
</feature>
<dbReference type="GO" id="GO:0009086">
    <property type="term" value="P:methionine biosynthetic process"/>
    <property type="evidence" value="ECO:0007669"/>
    <property type="project" value="InterPro"/>
</dbReference>
<protein>
    <recommendedName>
        <fullName evidence="4">Cobalamin-independent methionine synthase MetE C-terminal/archaeal domain-containing protein</fullName>
    </recommendedName>
</protein>
<dbReference type="InterPro" id="IPR002629">
    <property type="entry name" value="Met_Synth_C/arc"/>
</dbReference>
<reference evidence="5" key="1">
    <citation type="submission" date="2018-05" db="EMBL/GenBank/DDBJ databases">
        <authorList>
            <person name="Lanie J.A."/>
            <person name="Ng W.-L."/>
            <person name="Kazmierczak K.M."/>
            <person name="Andrzejewski T.M."/>
            <person name="Davidsen T.M."/>
            <person name="Wayne K.J."/>
            <person name="Tettelin H."/>
            <person name="Glass J.I."/>
            <person name="Rusch D."/>
            <person name="Podicherti R."/>
            <person name="Tsui H.-C.T."/>
            <person name="Winkler M.E."/>
        </authorList>
    </citation>
    <scope>NUCLEOTIDE SEQUENCE</scope>
</reference>
<organism evidence="5">
    <name type="scientific">marine metagenome</name>
    <dbReference type="NCBI Taxonomy" id="408172"/>
    <lineage>
        <taxon>unclassified sequences</taxon>
        <taxon>metagenomes</taxon>
        <taxon>ecological metagenomes</taxon>
    </lineage>
</organism>
<dbReference type="PANTHER" id="PTHR30519">
    <property type="entry name" value="5-METHYLTETRAHYDROPTEROYLTRIGLUTAMATE--HOMOCYSTEINE METHYLTRANSFERASE"/>
    <property type="match status" value="1"/>
</dbReference>
<evidence type="ECO:0000256" key="2">
    <source>
        <dbReference type="ARBA" id="ARBA00022723"/>
    </source>
</evidence>
<feature type="domain" description="Cobalamin-independent methionine synthase MetE C-terminal/archaeal" evidence="4">
    <location>
        <begin position="8"/>
        <end position="345"/>
    </location>
</feature>
<dbReference type="CDD" id="cd03311">
    <property type="entry name" value="CIMS_C_terminal_like"/>
    <property type="match status" value="1"/>
</dbReference>
<evidence type="ECO:0000256" key="1">
    <source>
        <dbReference type="ARBA" id="ARBA00001947"/>
    </source>
</evidence>
<dbReference type="EMBL" id="UINC01008151">
    <property type="protein sequence ID" value="SVA36739.1"/>
    <property type="molecule type" value="Genomic_DNA"/>
</dbReference>
<proteinExistence type="predicted"/>
<evidence type="ECO:0000259" key="4">
    <source>
        <dbReference type="Pfam" id="PF01717"/>
    </source>
</evidence>
<evidence type="ECO:0000256" key="3">
    <source>
        <dbReference type="ARBA" id="ARBA00022833"/>
    </source>
</evidence>
<sequence>VQIPSGPFVTTVVGSLPKPPWLQEKLPLNAAGKQVHGKGAAWLLDGELLHRAQDDAVRVAIHDQTKAGIDVISDGEQRRTSYLAHVVARLGGFDYGTPVKKWIRNNRRLAEVGRCTGEVSRESPILLDDLRFALEHSSRPIKVTLPGPMTVVDSILDEFYGDEQSLAMAVANALNEEARALDTLGAAVIQFDEPVFSRYPDKVAEWGVDALDRCIEGVKAKTCVHVCYSYPMPGVPRPIVDTYPAILGELERSKVDQLALEFEASRLDPSLLTLCPTKTVLFGCIDNGALGFERIETAAQVADRLLGAAEHMAPDQIQAAPDCGLVPLELEVARQKLKAMVEGARLA</sequence>
<dbReference type="GO" id="GO:0003871">
    <property type="term" value="F:5-methyltetrahydropteroyltriglutamate-homocysteine S-methyltransferase activity"/>
    <property type="evidence" value="ECO:0007669"/>
    <property type="project" value="InterPro"/>
</dbReference>
<gene>
    <name evidence="5" type="ORF">METZ01_LOCUS89593</name>
</gene>
<keyword evidence="3" id="KW-0862">Zinc</keyword>
<dbReference type="Pfam" id="PF01717">
    <property type="entry name" value="Meth_synt_2"/>
    <property type="match status" value="1"/>
</dbReference>